<dbReference type="SUPFAM" id="SSF56954">
    <property type="entry name" value="Outer membrane efflux proteins (OEP)"/>
    <property type="match status" value="1"/>
</dbReference>
<comment type="subcellular location">
    <subcellularLocation>
        <location evidence="2">Cell membrane</location>
        <topology evidence="2">Lipid-anchor</topology>
    </subcellularLocation>
</comment>
<dbReference type="PANTHER" id="PTHR30203">
    <property type="entry name" value="OUTER MEMBRANE CATION EFFLUX PROTEIN"/>
    <property type="match status" value="1"/>
</dbReference>
<dbReference type="GO" id="GO:0005886">
    <property type="term" value="C:plasma membrane"/>
    <property type="evidence" value="ECO:0007669"/>
    <property type="project" value="UniProtKB-SubCell"/>
</dbReference>
<keyword evidence="2" id="KW-0812">Transmembrane</keyword>
<dbReference type="InterPro" id="IPR010131">
    <property type="entry name" value="MdtP/NodT-like"/>
</dbReference>
<dbReference type="OrthoDB" id="9770517at2"/>
<dbReference type="AlphaFoldDB" id="A0A4P7BFH1"/>
<keyword evidence="2" id="KW-0472">Membrane</keyword>
<keyword evidence="5" id="KW-1185">Reference proteome</keyword>
<sequence>MKRHIAICMARPAAPMLVSLLLLTACASSGPQKRVPDAAHLSALPSGIGADGVQAGAAPALWWRELGDADLEQLVQRAWHDNHDLRIAAARLDAAGEYAVAARASRWPSFELQAQGGRARASAIETHDGRSRVAEPVQWDALLSWELDLFGRVRQSIAVAQASVDEQAALRDDVRRLILAEVVYAYVELRGAQQLQASLREQLDNQAGTVRLVREREQAGRAAPAERMRAEAQMRLAGARLPSLATQERAARNRLATLTGQRLDASEIAALDRSAPLALPRALVTDEPARLLLRRPDLRAAERALAAAEAREGMALADRFPRVSLAALFGASGVAGDWTGGDNRRWQGGAALGLPLFDGGARRARVRAAGAEVEAARAGYEKVLAFALEDADNAISRWSQLRRRHAELEQAHELGQESARLARLRYQEGGESLLGVLEAERIALATQEELISAQRDLAIATARSYVAMAGGFDLP</sequence>
<reference evidence="3" key="1">
    <citation type="journal article" date="2014" name="Int. J. Syst. Evol. Microbiol.">
        <title>Complete genome sequence of Corynebacterium casei LMG S-19264T (=DSM 44701T), isolated from a smear-ripened cheese.</title>
        <authorList>
            <consortium name="US DOE Joint Genome Institute (JGI-PGF)"/>
            <person name="Walter F."/>
            <person name="Albersmeier A."/>
            <person name="Kalinowski J."/>
            <person name="Ruckert C."/>
        </authorList>
    </citation>
    <scope>NUCLEOTIDE SEQUENCE</scope>
    <source>
        <strain evidence="3">KCTC 12344</strain>
    </source>
</reference>
<proteinExistence type="inferred from homology"/>
<keyword evidence="2" id="KW-1134">Transmembrane beta strand</keyword>
<dbReference type="PANTHER" id="PTHR30203:SF25">
    <property type="entry name" value="OUTER MEMBRANE PROTEIN-RELATED"/>
    <property type="match status" value="1"/>
</dbReference>
<evidence type="ECO:0000313" key="4">
    <source>
        <dbReference type="EMBL" id="QBQ37506.1"/>
    </source>
</evidence>
<comment type="similarity">
    <text evidence="1 2">Belongs to the outer membrane factor (OMF) (TC 1.B.17) family.</text>
</comment>
<dbReference type="Proteomes" id="UP000294359">
    <property type="component" value="Chromosome"/>
</dbReference>
<dbReference type="PROSITE" id="PS51257">
    <property type="entry name" value="PROKAR_LIPOPROTEIN"/>
    <property type="match status" value="1"/>
</dbReference>
<reference evidence="4 5" key="2">
    <citation type="submission" date="2019-03" db="EMBL/GenBank/DDBJ databases">
        <title>Draft Genome Sequences of Six Type Strains of the Genus Massilia.</title>
        <authorList>
            <person name="Miess H."/>
            <person name="Frediansyhah A."/>
            <person name="Gross H."/>
        </authorList>
    </citation>
    <scope>NUCLEOTIDE SEQUENCE [LARGE SCALE GENOMIC DNA]</scope>
    <source>
        <strain evidence="4 5">DSM 17505</strain>
    </source>
</reference>
<keyword evidence="2" id="KW-0732">Signal</keyword>
<feature type="signal peptide" evidence="2">
    <location>
        <begin position="1"/>
        <end position="27"/>
    </location>
</feature>
<dbReference type="Gene3D" id="2.20.200.10">
    <property type="entry name" value="Outer membrane efflux proteins (OEP)"/>
    <property type="match status" value="1"/>
</dbReference>
<name>A0A4P7BFH1_9BURK</name>
<protein>
    <submittedName>
        <fullName evidence="3">Multidrug efflux outer membrane protein OprN</fullName>
    </submittedName>
    <submittedName>
        <fullName evidence="4">TolC family protein</fullName>
    </submittedName>
</protein>
<keyword evidence="2" id="KW-0449">Lipoprotein</keyword>
<dbReference type="NCBIfam" id="TIGR01845">
    <property type="entry name" value="outer_NodT"/>
    <property type="match status" value="1"/>
</dbReference>
<accession>A0A4P7BFH1</accession>
<dbReference type="Pfam" id="PF02321">
    <property type="entry name" value="OEP"/>
    <property type="match status" value="2"/>
</dbReference>
<feature type="chain" id="PRO_5041746639" evidence="2">
    <location>
        <begin position="28"/>
        <end position="475"/>
    </location>
</feature>
<gene>
    <name evidence="3" type="primary">oprN</name>
    <name evidence="4" type="ORF">E1742_16030</name>
    <name evidence="3" type="ORF">GCM10007388_25040</name>
</gene>
<evidence type="ECO:0000256" key="2">
    <source>
        <dbReference type="RuleBase" id="RU362097"/>
    </source>
</evidence>
<evidence type="ECO:0000313" key="6">
    <source>
        <dbReference type="Proteomes" id="UP000619512"/>
    </source>
</evidence>
<evidence type="ECO:0000256" key="1">
    <source>
        <dbReference type="ARBA" id="ARBA00007613"/>
    </source>
</evidence>
<dbReference type="GO" id="GO:0015562">
    <property type="term" value="F:efflux transmembrane transporter activity"/>
    <property type="evidence" value="ECO:0007669"/>
    <property type="project" value="InterPro"/>
</dbReference>
<dbReference type="Gene3D" id="1.20.1600.10">
    <property type="entry name" value="Outer membrane efflux proteins (OEP)"/>
    <property type="match status" value="1"/>
</dbReference>
<keyword evidence="2" id="KW-0564">Palmitate</keyword>
<dbReference type="EMBL" id="CP038026">
    <property type="protein sequence ID" value="QBQ37506.1"/>
    <property type="molecule type" value="Genomic_DNA"/>
</dbReference>
<dbReference type="RefSeq" id="WP_134385988.1">
    <property type="nucleotide sequence ID" value="NZ_BMWW01000004.1"/>
</dbReference>
<dbReference type="Proteomes" id="UP000619512">
    <property type="component" value="Unassembled WGS sequence"/>
</dbReference>
<organism evidence="3 6">
    <name type="scientific">Pseudoduganella plicata</name>
    <dbReference type="NCBI Taxonomy" id="321984"/>
    <lineage>
        <taxon>Bacteria</taxon>
        <taxon>Pseudomonadati</taxon>
        <taxon>Pseudomonadota</taxon>
        <taxon>Betaproteobacteria</taxon>
        <taxon>Burkholderiales</taxon>
        <taxon>Oxalobacteraceae</taxon>
        <taxon>Telluria group</taxon>
        <taxon>Pseudoduganella</taxon>
    </lineage>
</organism>
<evidence type="ECO:0000313" key="5">
    <source>
        <dbReference type="Proteomes" id="UP000294359"/>
    </source>
</evidence>
<reference evidence="3" key="3">
    <citation type="submission" date="2022-12" db="EMBL/GenBank/DDBJ databases">
        <authorList>
            <person name="Sun Q."/>
            <person name="Kim S."/>
        </authorList>
    </citation>
    <scope>NUCLEOTIDE SEQUENCE</scope>
    <source>
        <strain evidence="3">KCTC 12344</strain>
    </source>
</reference>
<evidence type="ECO:0000313" key="3">
    <source>
        <dbReference type="EMBL" id="GGY90773.1"/>
    </source>
</evidence>
<dbReference type="EMBL" id="BMWW01000004">
    <property type="protein sequence ID" value="GGY90773.1"/>
    <property type="molecule type" value="Genomic_DNA"/>
</dbReference>
<dbReference type="InterPro" id="IPR003423">
    <property type="entry name" value="OMP_efflux"/>
</dbReference>